<gene>
    <name evidence="6" type="ORF">SAMN02745227_00022</name>
</gene>
<organism evidence="6 7">
    <name type="scientific">Anaerobranca californiensis DSM 14826</name>
    <dbReference type="NCBI Taxonomy" id="1120989"/>
    <lineage>
        <taxon>Bacteria</taxon>
        <taxon>Bacillati</taxon>
        <taxon>Bacillota</taxon>
        <taxon>Clostridia</taxon>
        <taxon>Eubacteriales</taxon>
        <taxon>Proteinivoracaceae</taxon>
        <taxon>Anaerobranca</taxon>
    </lineage>
</organism>
<dbReference type="RefSeq" id="WP_072905166.1">
    <property type="nucleotide sequence ID" value="NZ_FRAI01000005.1"/>
</dbReference>
<keyword evidence="5" id="KW-0119">Carbohydrate metabolism</keyword>
<evidence type="ECO:0000256" key="3">
    <source>
        <dbReference type="ARBA" id="ARBA00011233"/>
    </source>
</evidence>
<evidence type="ECO:0000313" key="6">
    <source>
        <dbReference type="EMBL" id="SHJ55069.1"/>
    </source>
</evidence>
<dbReference type="Proteomes" id="UP000243547">
    <property type="component" value="Unassembled WGS sequence"/>
</dbReference>
<dbReference type="STRING" id="1120989.SAMN02745227_00022"/>
<proteinExistence type="inferred from homology"/>
<evidence type="ECO:0000256" key="1">
    <source>
        <dbReference type="ARBA" id="ARBA00004761"/>
    </source>
</evidence>
<keyword evidence="4" id="KW-0456">Lyase</keyword>
<dbReference type="NCBIfam" id="TIGR01182">
    <property type="entry name" value="eda"/>
    <property type="match status" value="1"/>
</dbReference>
<reference evidence="7" key="1">
    <citation type="submission" date="2016-11" db="EMBL/GenBank/DDBJ databases">
        <authorList>
            <person name="Varghese N."/>
            <person name="Submissions S."/>
        </authorList>
    </citation>
    <scope>NUCLEOTIDE SEQUENCE [LARGE SCALE GENOMIC DNA]</scope>
    <source>
        <strain evidence="7">DSM 14826</strain>
    </source>
</reference>
<evidence type="ECO:0000256" key="2">
    <source>
        <dbReference type="ARBA" id="ARBA00006906"/>
    </source>
</evidence>
<dbReference type="Pfam" id="PF01081">
    <property type="entry name" value="Aldolase"/>
    <property type="match status" value="1"/>
</dbReference>
<dbReference type="GO" id="GO:0016829">
    <property type="term" value="F:lyase activity"/>
    <property type="evidence" value="ECO:0007669"/>
    <property type="project" value="UniProtKB-KW"/>
</dbReference>
<dbReference type="Gene3D" id="3.20.20.70">
    <property type="entry name" value="Aldolase class I"/>
    <property type="match status" value="1"/>
</dbReference>
<protein>
    <submittedName>
        <fullName evidence="6">2-dehydro-3-deoxyphosphogluconate aldolase / (4S)-4-hydroxy-2-oxoglutarate aldolase</fullName>
    </submittedName>
</protein>
<dbReference type="PANTHER" id="PTHR30246">
    <property type="entry name" value="2-KETO-3-DEOXY-6-PHOSPHOGLUCONATE ALDOLASE"/>
    <property type="match status" value="1"/>
</dbReference>
<dbReference type="PANTHER" id="PTHR30246:SF1">
    <property type="entry name" value="2-DEHYDRO-3-DEOXY-6-PHOSPHOGALACTONATE ALDOLASE-RELATED"/>
    <property type="match status" value="1"/>
</dbReference>
<comment type="similarity">
    <text evidence="2">Belongs to the KHG/KDPG aldolase family.</text>
</comment>
<dbReference type="CDD" id="cd00452">
    <property type="entry name" value="KDPG_aldolase"/>
    <property type="match status" value="1"/>
</dbReference>
<dbReference type="SUPFAM" id="SSF51569">
    <property type="entry name" value="Aldolase"/>
    <property type="match status" value="1"/>
</dbReference>
<dbReference type="InterPro" id="IPR000887">
    <property type="entry name" value="Aldlse_KDPG_KHG"/>
</dbReference>
<keyword evidence="7" id="KW-1185">Reference proteome</keyword>
<evidence type="ECO:0000256" key="5">
    <source>
        <dbReference type="ARBA" id="ARBA00023277"/>
    </source>
</evidence>
<sequence>MNNKQKYFQTIIDNGLIAIIRKINQETVNEVIEALSDGGIKVFEITLDTPGSLEIIKDLRKQYNDDIIIGAGTVLDSETARAAILAGAEFVFTPNINLDVIKLANRYGKLIVPGAMTPTEIVNAYEAGADLIKVFPAGILGSSYIKAIKGPLAHIPIIPTGGINLENAREFIKAGAAALGIGGELVDEKVIKEKNFNLLKKTASKYIEIIKKELK</sequence>
<dbReference type="EMBL" id="FRAI01000005">
    <property type="protein sequence ID" value="SHJ55069.1"/>
    <property type="molecule type" value="Genomic_DNA"/>
</dbReference>
<evidence type="ECO:0000256" key="4">
    <source>
        <dbReference type="ARBA" id="ARBA00023239"/>
    </source>
</evidence>
<name>A0A1M6K7Y9_9FIRM</name>
<comment type="subunit">
    <text evidence="3">Homotrimer.</text>
</comment>
<evidence type="ECO:0000313" key="7">
    <source>
        <dbReference type="Proteomes" id="UP000243547"/>
    </source>
</evidence>
<dbReference type="AlphaFoldDB" id="A0A1M6K7Y9"/>
<dbReference type="OrthoDB" id="9802667at2"/>
<comment type="pathway">
    <text evidence="1">Carbohydrate acid metabolism.</text>
</comment>
<accession>A0A1M6K7Y9</accession>
<dbReference type="InterPro" id="IPR013785">
    <property type="entry name" value="Aldolase_TIM"/>
</dbReference>